<evidence type="ECO:0000259" key="13">
    <source>
        <dbReference type="PROSITE" id="PS50052"/>
    </source>
</evidence>
<evidence type="ECO:0000256" key="12">
    <source>
        <dbReference type="ARBA" id="ARBA00048594"/>
    </source>
</evidence>
<dbReference type="InterPro" id="IPR027417">
    <property type="entry name" value="P-loop_NTPase"/>
</dbReference>
<organism evidence="14">
    <name type="scientific">freshwater metagenome</name>
    <dbReference type="NCBI Taxonomy" id="449393"/>
    <lineage>
        <taxon>unclassified sequences</taxon>
        <taxon>metagenomes</taxon>
        <taxon>ecological metagenomes</taxon>
    </lineage>
</organism>
<evidence type="ECO:0000256" key="2">
    <source>
        <dbReference type="ARBA" id="ARBA00004496"/>
    </source>
</evidence>
<dbReference type="Pfam" id="PF00625">
    <property type="entry name" value="Guanylate_kin"/>
    <property type="match status" value="1"/>
</dbReference>
<dbReference type="GO" id="GO:0004385">
    <property type="term" value="F:GMP kinase activity"/>
    <property type="evidence" value="ECO:0007669"/>
    <property type="project" value="UniProtKB-EC"/>
</dbReference>
<dbReference type="Gene3D" id="3.30.63.10">
    <property type="entry name" value="Guanylate Kinase phosphate binding domain"/>
    <property type="match status" value="1"/>
</dbReference>
<name>A0A6J7ENM5_9ZZZZ</name>
<evidence type="ECO:0000256" key="8">
    <source>
        <dbReference type="ARBA" id="ARBA00022741"/>
    </source>
</evidence>
<dbReference type="PROSITE" id="PS00856">
    <property type="entry name" value="GUANYLATE_KINASE_1"/>
    <property type="match status" value="1"/>
</dbReference>
<comment type="subcellular location">
    <subcellularLocation>
        <location evidence="2">Cytoplasm</location>
    </subcellularLocation>
</comment>
<dbReference type="PANTHER" id="PTHR23117">
    <property type="entry name" value="GUANYLATE KINASE-RELATED"/>
    <property type="match status" value="1"/>
</dbReference>
<evidence type="ECO:0000256" key="6">
    <source>
        <dbReference type="ARBA" id="ARBA00022490"/>
    </source>
</evidence>
<dbReference type="SMART" id="SM00072">
    <property type="entry name" value="GuKc"/>
    <property type="match status" value="1"/>
</dbReference>
<comment type="function">
    <text evidence="1">Essential for recycling GMP and indirectly, cGMP.</text>
</comment>
<dbReference type="GO" id="GO:0005524">
    <property type="term" value="F:ATP binding"/>
    <property type="evidence" value="ECO:0007669"/>
    <property type="project" value="UniProtKB-KW"/>
</dbReference>
<evidence type="ECO:0000256" key="1">
    <source>
        <dbReference type="ARBA" id="ARBA00003531"/>
    </source>
</evidence>
<evidence type="ECO:0000256" key="10">
    <source>
        <dbReference type="ARBA" id="ARBA00022840"/>
    </source>
</evidence>
<keyword evidence="8" id="KW-0547">Nucleotide-binding</keyword>
<dbReference type="CDD" id="cd00071">
    <property type="entry name" value="GMPK"/>
    <property type="match status" value="1"/>
</dbReference>
<dbReference type="AlphaFoldDB" id="A0A6J7ENM5"/>
<dbReference type="EC" id="2.7.4.8" evidence="4"/>
<dbReference type="InterPro" id="IPR017665">
    <property type="entry name" value="Guanylate_kinase"/>
</dbReference>
<gene>
    <name evidence="14" type="ORF">UFOPK3444_01435</name>
</gene>
<accession>A0A6J7ENM5</accession>
<evidence type="ECO:0000256" key="9">
    <source>
        <dbReference type="ARBA" id="ARBA00022777"/>
    </source>
</evidence>
<dbReference type="SUPFAM" id="SSF52540">
    <property type="entry name" value="P-loop containing nucleoside triphosphate hydrolases"/>
    <property type="match status" value="1"/>
</dbReference>
<dbReference type="Gene3D" id="3.40.50.300">
    <property type="entry name" value="P-loop containing nucleotide triphosphate hydrolases"/>
    <property type="match status" value="1"/>
</dbReference>
<keyword evidence="6" id="KW-0963">Cytoplasm</keyword>
<evidence type="ECO:0000256" key="7">
    <source>
        <dbReference type="ARBA" id="ARBA00022679"/>
    </source>
</evidence>
<dbReference type="InterPro" id="IPR020590">
    <property type="entry name" value="Guanylate_kinase_CS"/>
</dbReference>
<dbReference type="NCBIfam" id="TIGR03263">
    <property type="entry name" value="guanyl_kin"/>
    <property type="match status" value="1"/>
</dbReference>
<evidence type="ECO:0000256" key="5">
    <source>
        <dbReference type="ARBA" id="ARBA00016296"/>
    </source>
</evidence>
<dbReference type="InterPro" id="IPR008144">
    <property type="entry name" value="Guanylate_kin-like_dom"/>
</dbReference>
<dbReference type="HAMAP" id="MF_00328">
    <property type="entry name" value="Guanylate_kinase"/>
    <property type="match status" value="1"/>
</dbReference>
<dbReference type="PANTHER" id="PTHR23117:SF13">
    <property type="entry name" value="GUANYLATE KINASE"/>
    <property type="match status" value="1"/>
</dbReference>
<evidence type="ECO:0000256" key="3">
    <source>
        <dbReference type="ARBA" id="ARBA00005790"/>
    </source>
</evidence>
<keyword evidence="9" id="KW-0418">Kinase</keyword>
<dbReference type="InterPro" id="IPR008145">
    <property type="entry name" value="GK/Ca_channel_bsu"/>
</dbReference>
<dbReference type="FunFam" id="3.30.63.10:FF:000005">
    <property type="entry name" value="Guanylate kinase"/>
    <property type="match status" value="1"/>
</dbReference>
<comment type="similarity">
    <text evidence="3">Belongs to the guanylate kinase family.</text>
</comment>
<evidence type="ECO:0000313" key="14">
    <source>
        <dbReference type="EMBL" id="CAB4881113.1"/>
    </source>
</evidence>
<comment type="catalytic activity">
    <reaction evidence="12">
        <text>GMP + ATP = GDP + ADP</text>
        <dbReference type="Rhea" id="RHEA:20780"/>
        <dbReference type="ChEBI" id="CHEBI:30616"/>
        <dbReference type="ChEBI" id="CHEBI:58115"/>
        <dbReference type="ChEBI" id="CHEBI:58189"/>
        <dbReference type="ChEBI" id="CHEBI:456216"/>
        <dbReference type="EC" id="2.7.4.8"/>
    </reaction>
</comment>
<dbReference type="EMBL" id="CAFBLU010000034">
    <property type="protein sequence ID" value="CAB4881113.1"/>
    <property type="molecule type" value="Genomic_DNA"/>
</dbReference>
<dbReference type="PROSITE" id="PS50052">
    <property type="entry name" value="GUANYLATE_KINASE_2"/>
    <property type="match status" value="1"/>
</dbReference>
<evidence type="ECO:0000256" key="4">
    <source>
        <dbReference type="ARBA" id="ARBA00012961"/>
    </source>
</evidence>
<keyword evidence="7" id="KW-0808">Transferase</keyword>
<dbReference type="GO" id="GO:0005829">
    <property type="term" value="C:cytosol"/>
    <property type="evidence" value="ECO:0007669"/>
    <property type="project" value="TreeGrafter"/>
</dbReference>
<protein>
    <recommendedName>
        <fullName evidence="5">Guanylate kinase</fullName>
        <ecNumber evidence="4">2.7.4.8</ecNumber>
    </recommendedName>
    <alternativeName>
        <fullName evidence="11">GMP kinase</fullName>
    </alternativeName>
</protein>
<evidence type="ECO:0000256" key="11">
    <source>
        <dbReference type="ARBA" id="ARBA00030128"/>
    </source>
</evidence>
<sequence length="183" mass="20299">MARLVVITGPSGVGKGTLKRGLLSELSLPESISATTRLPRQGETDGTEYHFLTRVEFEQRRDSDDFLESAEYAGNLYGTLRSEVEARSDGAKAVVLEIETRGAEQIRDRDPDAILIFIAPPNSAELRKRLEGRGTDDPEQIAVRLAEAERELTLRDEFDTVIVNDDVARATAELVTQVRSRLD</sequence>
<proteinExistence type="inferred from homology"/>
<keyword evidence="10" id="KW-0067">ATP-binding</keyword>
<feature type="domain" description="Guanylate kinase-like" evidence="13">
    <location>
        <begin position="2"/>
        <end position="179"/>
    </location>
</feature>
<reference evidence="14" key="1">
    <citation type="submission" date="2020-05" db="EMBL/GenBank/DDBJ databases">
        <authorList>
            <person name="Chiriac C."/>
            <person name="Salcher M."/>
            <person name="Ghai R."/>
            <person name="Kavagutti S V."/>
        </authorList>
    </citation>
    <scope>NUCLEOTIDE SEQUENCE</scope>
</reference>